<protein>
    <submittedName>
        <fullName evidence="1">Uncharacterized protein</fullName>
    </submittedName>
</protein>
<dbReference type="AlphaFoldDB" id="A0A370PIR9"/>
<evidence type="ECO:0000313" key="1">
    <source>
        <dbReference type="EMBL" id="RDK42097.1"/>
    </source>
</evidence>
<dbReference type="EMBL" id="KZ851854">
    <property type="protein sequence ID" value="RDK42097.1"/>
    <property type="molecule type" value="Genomic_DNA"/>
</dbReference>
<dbReference type="Proteomes" id="UP000254937">
    <property type="component" value="Unassembled WGS sequence"/>
</dbReference>
<evidence type="ECO:0000313" key="2">
    <source>
        <dbReference type="Proteomes" id="UP000254937"/>
    </source>
</evidence>
<gene>
    <name evidence="1" type="ORF">M752DRAFT_24523</name>
</gene>
<accession>A0A370PIR9</accession>
<sequence length="101" mass="10850">MLGTSVCSGQTISPSDLRVGQTASGSYSFIHKSHTRTYIHTDIQALEELGPAGSGGHLTGTDGHLAFSTFGVALWRWSRNRVTGRPQPSGTAHLSSEKIYY</sequence>
<reference evidence="1 2" key="1">
    <citation type="submission" date="2018-07" db="EMBL/GenBank/DDBJ databases">
        <title>Section-level genome sequencing of Aspergillus section Nigri to investigate inter- and intra-species variation.</title>
        <authorList>
            <consortium name="DOE Joint Genome Institute"/>
            <person name="Vesth T.C."/>
            <person name="Nybo J.L."/>
            <person name="Theobald S."/>
            <person name="Frisvad J.C."/>
            <person name="Larsen T.O."/>
            <person name="Nielsen K.F."/>
            <person name="Hoof J.B."/>
            <person name="Brandl J."/>
            <person name="Salamov A."/>
            <person name="Riley R."/>
            <person name="Gladden J.M."/>
            <person name="Phatale P."/>
            <person name="Nielsen M.T."/>
            <person name="Lyhne E.K."/>
            <person name="Kogle M.E."/>
            <person name="Strasser K."/>
            <person name="McDonnell E."/>
            <person name="Barry K."/>
            <person name="Clum A."/>
            <person name="Chen C."/>
            <person name="Nolan M."/>
            <person name="Sandor L."/>
            <person name="Kuo A."/>
            <person name="Lipzen A."/>
            <person name="Hainaut M."/>
            <person name="Drula E."/>
            <person name="Tsang A."/>
            <person name="Magnuson J.K."/>
            <person name="Henrissat B."/>
            <person name="Wiebenga A."/>
            <person name="Simmons B.A."/>
            <person name="Makela M.R."/>
            <person name="De vries R.P."/>
            <person name="Grigoriev I.V."/>
            <person name="Mortensen U.H."/>
            <person name="Baker S.E."/>
            <person name="Andersen M.R."/>
        </authorList>
    </citation>
    <scope>NUCLEOTIDE SEQUENCE [LARGE SCALE GENOMIC DNA]</scope>
    <source>
        <strain evidence="1 2">ATCC 13157</strain>
    </source>
</reference>
<proteinExistence type="predicted"/>
<keyword evidence="2" id="KW-1185">Reference proteome</keyword>
<organism evidence="1 2">
    <name type="scientific">Aspergillus phoenicis ATCC 13157</name>
    <dbReference type="NCBI Taxonomy" id="1353007"/>
    <lineage>
        <taxon>Eukaryota</taxon>
        <taxon>Fungi</taxon>
        <taxon>Dikarya</taxon>
        <taxon>Ascomycota</taxon>
        <taxon>Pezizomycotina</taxon>
        <taxon>Eurotiomycetes</taxon>
        <taxon>Eurotiomycetidae</taxon>
        <taxon>Eurotiales</taxon>
        <taxon>Aspergillaceae</taxon>
        <taxon>Aspergillus</taxon>
    </lineage>
</organism>
<name>A0A370PIR9_ASPPH</name>